<keyword evidence="2" id="KW-1185">Reference proteome</keyword>
<protein>
    <submittedName>
        <fullName evidence="1">OLC1v1010040C1</fullName>
    </submittedName>
</protein>
<name>A0AAV1DQE3_OLDCO</name>
<evidence type="ECO:0000313" key="1">
    <source>
        <dbReference type="EMBL" id="CAI9110076.1"/>
    </source>
</evidence>
<dbReference type="AlphaFoldDB" id="A0AAV1DQE3"/>
<dbReference type="InterPro" id="IPR029055">
    <property type="entry name" value="Ntn_hydrolases_N"/>
</dbReference>
<gene>
    <name evidence="1" type="ORF">OLC1_LOCUS17823</name>
</gene>
<accession>A0AAV1DQE3</accession>
<dbReference type="Gene3D" id="3.60.20.10">
    <property type="entry name" value="Glutamine Phosphoribosylpyrophosphate, subunit 1, domain 1"/>
    <property type="match status" value="1"/>
</dbReference>
<organism evidence="1 2">
    <name type="scientific">Oldenlandia corymbosa var. corymbosa</name>
    <dbReference type="NCBI Taxonomy" id="529605"/>
    <lineage>
        <taxon>Eukaryota</taxon>
        <taxon>Viridiplantae</taxon>
        <taxon>Streptophyta</taxon>
        <taxon>Embryophyta</taxon>
        <taxon>Tracheophyta</taxon>
        <taxon>Spermatophyta</taxon>
        <taxon>Magnoliopsida</taxon>
        <taxon>eudicotyledons</taxon>
        <taxon>Gunneridae</taxon>
        <taxon>Pentapetalae</taxon>
        <taxon>asterids</taxon>
        <taxon>lamiids</taxon>
        <taxon>Gentianales</taxon>
        <taxon>Rubiaceae</taxon>
        <taxon>Rubioideae</taxon>
        <taxon>Spermacoceae</taxon>
        <taxon>Hedyotis-Oldenlandia complex</taxon>
        <taxon>Oldenlandia</taxon>
    </lineage>
</organism>
<dbReference type="InterPro" id="IPR001353">
    <property type="entry name" value="Proteasome_sua/b"/>
</dbReference>
<sequence>MFVVNHSSQKSVPNIVEVNYHIMATSSGGSNDTLELLRWKCREYEAKTGRSISVANAAKFVAGIVTPIMCTEGILIGGWDDQKLQTLNPKP</sequence>
<dbReference type="GO" id="GO:0051603">
    <property type="term" value="P:proteolysis involved in protein catabolic process"/>
    <property type="evidence" value="ECO:0007669"/>
    <property type="project" value="InterPro"/>
</dbReference>
<dbReference type="Proteomes" id="UP001161247">
    <property type="component" value="Chromosome 6"/>
</dbReference>
<dbReference type="EMBL" id="OX459123">
    <property type="protein sequence ID" value="CAI9110076.1"/>
    <property type="molecule type" value="Genomic_DNA"/>
</dbReference>
<dbReference type="Pfam" id="PF00227">
    <property type="entry name" value="Proteasome"/>
    <property type="match status" value="1"/>
</dbReference>
<proteinExistence type="predicted"/>
<reference evidence="1" key="1">
    <citation type="submission" date="2023-03" db="EMBL/GenBank/DDBJ databases">
        <authorList>
            <person name="Julca I."/>
        </authorList>
    </citation>
    <scope>NUCLEOTIDE SEQUENCE</scope>
</reference>
<evidence type="ECO:0000313" key="2">
    <source>
        <dbReference type="Proteomes" id="UP001161247"/>
    </source>
</evidence>
<dbReference type="GO" id="GO:0005839">
    <property type="term" value="C:proteasome core complex"/>
    <property type="evidence" value="ECO:0007669"/>
    <property type="project" value="InterPro"/>
</dbReference>
<dbReference type="SUPFAM" id="SSF56235">
    <property type="entry name" value="N-terminal nucleophile aminohydrolases (Ntn hydrolases)"/>
    <property type="match status" value="1"/>
</dbReference>